<dbReference type="AlphaFoldDB" id="A0A1M5RZ97"/>
<evidence type="ECO:0000256" key="1">
    <source>
        <dbReference type="SAM" id="Coils"/>
    </source>
</evidence>
<gene>
    <name evidence="2" type="ORF">SAMN02745180_00020</name>
</gene>
<sequence length="148" mass="17710">MATATTTFWKELSKVKNLRRRAYFQWKNEIENLKIDYSAMTEDDFIKQCSKSWMGGKITDKEFFLRNMERWESSPEYKRLLFLYQEDKFATDLLAIYSATKKKAIEETDSQAIKNVIMLQGEIKKYRKSIDDFQEQEEKEDEDDGLII</sequence>
<organism evidence="2 3">
    <name type="scientific">Sporanaerobacter acetigenes DSM 13106</name>
    <dbReference type="NCBI Taxonomy" id="1123281"/>
    <lineage>
        <taxon>Bacteria</taxon>
        <taxon>Bacillati</taxon>
        <taxon>Bacillota</taxon>
        <taxon>Tissierellia</taxon>
        <taxon>Tissierellales</taxon>
        <taxon>Sporanaerobacteraceae</taxon>
        <taxon>Sporanaerobacter</taxon>
    </lineage>
</organism>
<dbReference type="EMBL" id="FQXR01000002">
    <property type="protein sequence ID" value="SHH31378.1"/>
    <property type="molecule type" value="Genomic_DNA"/>
</dbReference>
<proteinExistence type="predicted"/>
<keyword evidence="1" id="KW-0175">Coiled coil</keyword>
<keyword evidence="3" id="KW-1185">Reference proteome</keyword>
<evidence type="ECO:0000313" key="2">
    <source>
        <dbReference type="EMBL" id="SHH31378.1"/>
    </source>
</evidence>
<dbReference type="RefSeq" id="WP_072742509.1">
    <property type="nucleotide sequence ID" value="NZ_FQXR01000002.1"/>
</dbReference>
<evidence type="ECO:0000313" key="3">
    <source>
        <dbReference type="Proteomes" id="UP000184389"/>
    </source>
</evidence>
<reference evidence="2 3" key="1">
    <citation type="submission" date="2016-11" db="EMBL/GenBank/DDBJ databases">
        <authorList>
            <person name="Jaros S."/>
            <person name="Januszkiewicz K."/>
            <person name="Wedrychowicz H."/>
        </authorList>
    </citation>
    <scope>NUCLEOTIDE SEQUENCE [LARGE SCALE GENOMIC DNA]</scope>
    <source>
        <strain evidence="2 3">DSM 13106</strain>
    </source>
</reference>
<name>A0A1M5RZ97_9FIRM</name>
<accession>A0A1M5RZ97</accession>
<protein>
    <submittedName>
        <fullName evidence="2">Uncharacterized protein</fullName>
    </submittedName>
</protein>
<dbReference type="Proteomes" id="UP000184389">
    <property type="component" value="Unassembled WGS sequence"/>
</dbReference>
<feature type="coiled-coil region" evidence="1">
    <location>
        <begin position="116"/>
        <end position="143"/>
    </location>
</feature>
<dbReference type="STRING" id="1123281.SAMN02745180_00020"/>